<feature type="compositionally biased region" description="Pro residues" evidence="1">
    <location>
        <begin position="166"/>
        <end position="175"/>
    </location>
</feature>
<evidence type="ECO:0000256" key="1">
    <source>
        <dbReference type="SAM" id="MobiDB-lite"/>
    </source>
</evidence>
<reference evidence="3" key="1">
    <citation type="submission" date="2021-03" db="EMBL/GenBank/DDBJ databases">
        <title>Leucobacter chromiisoli sp. nov., isolated from chromium-containing soil of chemical plant.</title>
        <authorList>
            <person name="Xu Z."/>
        </authorList>
    </citation>
    <scope>NUCLEOTIDE SEQUENCE</scope>
    <source>
        <strain evidence="3">A2</strain>
    </source>
</reference>
<dbReference type="InterPro" id="IPR007060">
    <property type="entry name" value="FtsL/DivIC"/>
</dbReference>
<proteinExistence type="predicted"/>
<dbReference type="Pfam" id="PF04977">
    <property type="entry name" value="DivIC"/>
    <property type="match status" value="1"/>
</dbReference>
<feature type="region of interest" description="Disordered" evidence="1">
    <location>
        <begin position="146"/>
        <end position="175"/>
    </location>
</feature>
<feature type="transmembrane region" description="Helical" evidence="2">
    <location>
        <begin position="28"/>
        <end position="54"/>
    </location>
</feature>
<organism evidence="3 4">
    <name type="scientific">Leucobacter ruminantium</name>
    <dbReference type="NCBI Taxonomy" id="1289170"/>
    <lineage>
        <taxon>Bacteria</taxon>
        <taxon>Bacillati</taxon>
        <taxon>Actinomycetota</taxon>
        <taxon>Actinomycetes</taxon>
        <taxon>Micrococcales</taxon>
        <taxon>Microbacteriaceae</taxon>
        <taxon>Leucobacter</taxon>
    </lineage>
</organism>
<dbReference type="EMBL" id="JAGDYL010000001">
    <property type="protein sequence ID" value="MBO1804066.1"/>
    <property type="molecule type" value="Genomic_DNA"/>
</dbReference>
<dbReference type="Proteomes" id="UP000664398">
    <property type="component" value="Unassembled WGS sequence"/>
</dbReference>
<keyword evidence="2" id="KW-0472">Membrane</keyword>
<dbReference type="AlphaFoldDB" id="A0A939RXP2"/>
<comment type="caution">
    <text evidence="3">The sequence shown here is derived from an EMBL/GenBank/DDBJ whole genome shotgun (WGS) entry which is preliminary data.</text>
</comment>
<evidence type="ECO:0000313" key="4">
    <source>
        <dbReference type="Proteomes" id="UP000664398"/>
    </source>
</evidence>
<keyword evidence="4" id="KW-1185">Reference proteome</keyword>
<keyword evidence="2" id="KW-0812">Transmembrane</keyword>
<keyword evidence="2" id="KW-1133">Transmembrane helix</keyword>
<name>A0A939RXP2_9MICO</name>
<sequence>MNRRGERATDSGASNDASLGAWLSSLRFSGFTVLIVALITGGAIIISPSLSTYVQQHREIAELRESVRQHRESVEEIDSERARWKDPAYVRSQARDRLFYVMPGETQLNIIDDVPMPVESTEETNASLARMDSDWARGLAASVLSAATTEAPPADASDTGADLAPEPAPTEEPTP</sequence>
<gene>
    <name evidence="3" type="ORF">J4H91_01875</name>
</gene>
<accession>A0A939RXP2</accession>
<evidence type="ECO:0000313" key="3">
    <source>
        <dbReference type="EMBL" id="MBO1804066.1"/>
    </source>
</evidence>
<protein>
    <submittedName>
        <fullName evidence="3">Septum formation initiator family protein</fullName>
    </submittedName>
</protein>
<dbReference type="RefSeq" id="WP_208044536.1">
    <property type="nucleotide sequence ID" value="NZ_JAGDYL010000001.1"/>
</dbReference>
<evidence type="ECO:0000256" key="2">
    <source>
        <dbReference type="SAM" id="Phobius"/>
    </source>
</evidence>